<reference evidence="10 11" key="1">
    <citation type="submission" date="2019-04" db="EMBL/GenBank/DDBJ databases">
        <title>Friends and foes A comparative genomics studyof 23 Aspergillus species from section Flavi.</title>
        <authorList>
            <consortium name="DOE Joint Genome Institute"/>
            <person name="Kjaerbolling I."/>
            <person name="Vesth T."/>
            <person name="Frisvad J.C."/>
            <person name="Nybo J.L."/>
            <person name="Theobald S."/>
            <person name="Kildgaard S."/>
            <person name="Isbrandt T."/>
            <person name="Kuo A."/>
            <person name="Sato A."/>
            <person name="Lyhne E.K."/>
            <person name="Kogle M.E."/>
            <person name="Wiebenga A."/>
            <person name="Kun R.S."/>
            <person name="Lubbers R.J."/>
            <person name="Makela M.R."/>
            <person name="Barry K."/>
            <person name="Chovatia M."/>
            <person name="Clum A."/>
            <person name="Daum C."/>
            <person name="Haridas S."/>
            <person name="He G."/>
            <person name="LaButti K."/>
            <person name="Lipzen A."/>
            <person name="Mondo S."/>
            <person name="Riley R."/>
            <person name="Salamov A."/>
            <person name="Simmons B.A."/>
            <person name="Magnuson J.K."/>
            <person name="Henrissat B."/>
            <person name="Mortensen U.H."/>
            <person name="Larsen T.O."/>
            <person name="Devries R.P."/>
            <person name="Grigoriev I.V."/>
            <person name="Machida M."/>
            <person name="Baker S.E."/>
            <person name="Andersen M.R."/>
        </authorList>
    </citation>
    <scope>NUCLEOTIDE SEQUENCE [LARGE SCALE GENOMIC DNA]</scope>
    <source>
        <strain evidence="10 11">IBT 29228</strain>
    </source>
</reference>
<feature type="transmembrane region" description="Helical" evidence="8">
    <location>
        <begin position="209"/>
        <end position="229"/>
    </location>
</feature>
<dbReference type="Pfam" id="PF07687">
    <property type="entry name" value="M20_dimer"/>
    <property type="match status" value="1"/>
</dbReference>
<feature type="transmembrane region" description="Helical" evidence="8">
    <location>
        <begin position="153"/>
        <end position="173"/>
    </location>
</feature>
<dbReference type="EMBL" id="ML736214">
    <property type="protein sequence ID" value="KAE8378048.1"/>
    <property type="molecule type" value="Genomic_DNA"/>
</dbReference>
<evidence type="ECO:0000256" key="1">
    <source>
        <dbReference type="ARBA" id="ARBA00004141"/>
    </source>
</evidence>
<dbReference type="Gene3D" id="1.20.1250.20">
    <property type="entry name" value="MFS general substrate transporter like domains"/>
    <property type="match status" value="2"/>
</dbReference>
<proteinExistence type="inferred from homology"/>
<dbReference type="InterPro" id="IPR001261">
    <property type="entry name" value="ArgE/DapE_CS"/>
</dbReference>
<keyword evidence="4 8" id="KW-0812">Transmembrane</keyword>
<evidence type="ECO:0000256" key="8">
    <source>
        <dbReference type="SAM" id="Phobius"/>
    </source>
</evidence>
<evidence type="ECO:0000256" key="4">
    <source>
        <dbReference type="ARBA" id="ARBA00022692"/>
    </source>
</evidence>
<organism evidence="10 11">
    <name type="scientific">Aspergillus bertholletiae</name>
    <dbReference type="NCBI Taxonomy" id="1226010"/>
    <lineage>
        <taxon>Eukaryota</taxon>
        <taxon>Fungi</taxon>
        <taxon>Dikarya</taxon>
        <taxon>Ascomycota</taxon>
        <taxon>Pezizomycotina</taxon>
        <taxon>Eurotiomycetes</taxon>
        <taxon>Eurotiomycetidae</taxon>
        <taxon>Eurotiales</taxon>
        <taxon>Aspergillaceae</taxon>
        <taxon>Aspergillus</taxon>
        <taxon>Aspergillus subgen. Circumdati</taxon>
    </lineage>
</organism>
<name>A0A5N7B8I5_9EURO</name>
<evidence type="ECO:0000256" key="7">
    <source>
        <dbReference type="ARBA" id="ARBA00023136"/>
    </source>
</evidence>
<evidence type="ECO:0000259" key="9">
    <source>
        <dbReference type="Pfam" id="PF07687"/>
    </source>
</evidence>
<keyword evidence="6 8" id="KW-1133">Transmembrane helix</keyword>
<dbReference type="InterPro" id="IPR036264">
    <property type="entry name" value="Bact_exopeptidase_dim_dom"/>
</dbReference>
<feature type="transmembrane region" description="Helical" evidence="8">
    <location>
        <begin position="301"/>
        <end position="322"/>
    </location>
</feature>
<dbReference type="InterPro" id="IPR002933">
    <property type="entry name" value="Peptidase_M20"/>
</dbReference>
<evidence type="ECO:0000313" key="10">
    <source>
        <dbReference type="EMBL" id="KAE8378048.1"/>
    </source>
</evidence>
<feature type="transmembrane region" description="Helical" evidence="8">
    <location>
        <begin position="249"/>
        <end position="267"/>
    </location>
</feature>
<feature type="transmembrane region" description="Helical" evidence="8">
    <location>
        <begin position="367"/>
        <end position="389"/>
    </location>
</feature>
<evidence type="ECO:0000256" key="2">
    <source>
        <dbReference type="ARBA" id="ARBA00006247"/>
    </source>
</evidence>
<keyword evidence="11" id="KW-1185">Reference proteome</keyword>
<dbReference type="PROSITE" id="PS00759">
    <property type="entry name" value="ARGE_DAPE_CPG2_2"/>
    <property type="match status" value="1"/>
</dbReference>
<dbReference type="GO" id="GO:0016787">
    <property type="term" value="F:hydrolase activity"/>
    <property type="evidence" value="ECO:0007669"/>
    <property type="project" value="UniProtKB-KW"/>
</dbReference>
<comment type="similarity">
    <text evidence="2">Belongs to the peptidase M20A family.</text>
</comment>
<evidence type="ECO:0000256" key="5">
    <source>
        <dbReference type="ARBA" id="ARBA00022801"/>
    </source>
</evidence>
<dbReference type="Pfam" id="PF01546">
    <property type="entry name" value="Peptidase_M20"/>
    <property type="match status" value="1"/>
</dbReference>
<dbReference type="PANTHER" id="PTHR43791:SF36">
    <property type="entry name" value="TRANSPORTER, PUTATIVE (AFU_ORTHOLOGUE AFUA_6G08340)-RELATED"/>
    <property type="match status" value="1"/>
</dbReference>
<keyword evidence="3" id="KW-0813">Transport</keyword>
<comment type="subcellular location">
    <subcellularLocation>
        <location evidence="1">Membrane</location>
        <topology evidence="1">Multi-pass membrane protein</topology>
    </subcellularLocation>
</comment>
<evidence type="ECO:0000256" key="3">
    <source>
        <dbReference type="ARBA" id="ARBA00022448"/>
    </source>
</evidence>
<dbReference type="InterPro" id="IPR036259">
    <property type="entry name" value="MFS_trans_sf"/>
</dbReference>
<evidence type="ECO:0000313" key="11">
    <source>
        <dbReference type="Proteomes" id="UP000326198"/>
    </source>
</evidence>
<dbReference type="PANTHER" id="PTHR43791">
    <property type="entry name" value="PERMEASE-RELATED"/>
    <property type="match status" value="1"/>
</dbReference>
<dbReference type="SUPFAM" id="SSF55031">
    <property type="entry name" value="Bacterial exopeptidase dimerisation domain"/>
    <property type="match status" value="1"/>
</dbReference>
<dbReference type="Proteomes" id="UP000326198">
    <property type="component" value="Unassembled WGS sequence"/>
</dbReference>
<dbReference type="SUPFAM" id="SSF53187">
    <property type="entry name" value="Zn-dependent exopeptidases"/>
    <property type="match status" value="1"/>
</dbReference>
<keyword evidence="5" id="KW-0378">Hydrolase</keyword>
<feature type="transmembrane region" description="Helical" evidence="8">
    <location>
        <begin position="276"/>
        <end position="295"/>
    </location>
</feature>
<dbReference type="GO" id="GO:0016020">
    <property type="term" value="C:membrane"/>
    <property type="evidence" value="ECO:0007669"/>
    <property type="project" value="UniProtKB-SubCell"/>
</dbReference>
<protein>
    <submittedName>
        <fullName evidence="10">Major facilitator superfamily domain-containing protein</fullName>
    </submittedName>
</protein>
<dbReference type="CDD" id="cd05652">
    <property type="entry name" value="M20_ArgE_DapE-like_fungal"/>
    <property type="match status" value="1"/>
</dbReference>
<evidence type="ECO:0000256" key="6">
    <source>
        <dbReference type="ARBA" id="ARBA00022989"/>
    </source>
</evidence>
<dbReference type="Gene3D" id="3.40.630.10">
    <property type="entry name" value="Zn peptidases"/>
    <property type="match status" value="1"/>
</dbReference>
<gene>
    <name evidence="10" type="ORF">BDV26DRAFT_281416</name>
</gene>
<dbReference type="Gene3D" id="3.30.70.360">
    <property type="match status" value="1"/>
</dbReference>
<dbReference type="InterPro" id="IPR011650">
    <property type="entry name" value="Peptidase_M20_dimer"/>
</dbReference>
<accession>A0A5N7B8I5</accession>
<keyword evidence="7 8" id="KW-0472">Membrane</keyword>
<dbReference type="PROSITE" id="PS00758">
    <property type="entry name" value="ARGE_DAPE_CPG2_1"/>
    <property type="match status" value="1"/>
</dbReference>
<feature type="transmembrane region" description="Helical" evidence="8">
    <location>
        <begin position="127"/>
        <end position="147"/>
    </location>
</feature>
<dbReference type="SUPFAM" id="SSF103473">
    <property type="entry name" value="MFS general substrate transporter"/>
    <property type="match status" value="1"/>
</dbReference>
<dbReference type="GO" id="GO:0022857">
    <property type="term" value="F:transmembrane transporter activity"/>
    <property type="evidence" value="ECO:0007669"/>
    <property type="project" value="TreeGrafter"/>
</dbReference>
<dbReference type="AlphaFoldDB" id="A0A5N7B8I5"/>
<sequence length="749" mass="81510">MSSGLSGTNNSPEATATKVSSNNIFIEESSGQGRGNVHYVNRSEHQSLREHGKDVIPGYDANLMRARASLSSAEEKRLLRRIDWHLIPLLAIMYMLKSVDFTNISWGVVLCCHAAVTNRQGLYAVRFFLGLFEAGLWPGMLLQLCYWYRPDEIAPRIVLVTILVPSTASWLSARERAFVEARLPINAPRAAEANFDLRELIATLRNKRVWLFLLCWAFFTVGTTGLTFYQPTVIANLGFTSMGETQLLNIPSAVFAVILTVVFGIVADTGRIPQPAIPLAFMIVIEACYGVLYAFPNNGGVYTATILAGGFSTAWYVMMWPWRVQTTEGATGSAFAIAFANSYGQIGGAVGSQLFNSRFAPRYTTSFGIAMGFVGMAIMMNLITWGFTWKVDVDTRKLKRIRLAAAKKNQAVLDDVDIHVERFNIYAYVGDNRHPDVLVTSHIDTVPPFIPYSLHAPHPDTAPFNRSDLVIAGRGTVDAKASVAAIVFAALETLVENPDASIGLLFDVGEENSGVGMKHFSNSDLNPTPPTYRTVIFGEPTELSLVAAHKGNLGFKLVAEGKAAHSGYPWLGESAISSLIPVLAHLETLQDLPPEKGGLLRSKLLGKSALNIGLVQGGVAANVVSSHAEARISVRLAAGTPEDSRAIIERAVAQVTRGDGRVYLDFGDRQAGSPPQYFDVDVDGFEVITVNYGTDAPALKIHDQETRRVRRYLYGPGSILVAHGDDEAITVGDLEEAVRGYKKLIAASL</sequence>
<dbReference type="OrthoDB" id="2985014at2759"/>
<feature type="domain" description="Peptidase M20 dimerisation" evidence="9">
    <location>
        <begin position="548"/>
        <end position="652"/>
    </location>
</feature>